<dbReference type="InterPro" id="IPR014347">
    <property type="entry name" value="Tautomerase/MIF_sf"/>
</dbReference>
<sequence>MPFISFTTNHKLTLRQENEIAKRTGELITILPGKKEENLMLHLEDNQIMYFRGDDIPCMMIAVKLYNTIDFDAKKKFTEELVKMIKETTNIEINDVYVSFDEYPNWGKQGTLFQ</sequence>
<evidence type="ECO:0000313" key="1">
    <source>
        <dbReference type="EMBL" id="EDS20077.1"/>
    </source>
</evidence>
<dbReference type="Pfam" id="PF01187">
    <property type="entry name" value="MIF"/>
    <property type="match status" value="1"/>
</dbReference>
<name>B0N0C7_9FIRM</name>
<dbReference type="eggNOG" id="COG1942">
    <property type="taxonomic scope" value="Bacteria"/>
</dbReference>
<dbReference type="EMBL" id="ABFX02000002">
    <property type="protein sequence ID" value="EDS20077.1"/>
    <property type="molecule type" value="Genomic_DNA"/>
</dbReference>
<comment type="caution">
    <text evidence="1">The sequence shown here is derived from an EMBL/GenBank/DDBJ whole genome shotgun (WGS) entry which is preliminary data.</text>
</comment>
<reference evidence="1" key="1">
    <citation type="submission" date="2007-11" db="EMBL/GenBank/DDBJ databases">
        <authorList>
            <person name="Fulton L."/>
            <person name="Clifton S."/>
            <person name="Fulton B."/>
            <person name="Xu J."/>
            <person name="Minx P."/>
            <person name="Pepin K.H."/>
            <person name="Johnson M."/>
            <person name="Thiruvilangam P."/>
            <person name="Bhonagiri V."/>
            <person name="Nash W.E."/>
            <person name="Mardis E.R."/>
            <person name="Wilson R.K."/>
        </authorList>
    </citation>
    <scope>NUCLEOTIDE SEQUENCE [LARGE SCALE GENOMIC DNA]</scope>
    <source>
        <strain evidence="1">DSM 1402</strain>
    </source>
</reference>
<dbReference type="SUPFAM" id="SSF55331">
    <property type="entry name" value="Tautomerase/MIF"/>
    <property type="match status" value="1"/>
</dbReference>
<evidence type="ECO:0000313" key="2">
    <source>
        <dbReference type="Proteomes" id="UP000005798"/>
    </source>
</evidence>
<dbReference type="Proteomes" id="UP000005798">
    <property type="component" value="Unassembled WGS sequence"/>
</dbReference>
<proteinExistence type="predicted"/>
<evidence type="ECO:0008006" key="3">
    <source>
        <dbReference type="Google" id="ProtNLM"/>
    </source>
</evidence>
<dbReference type="RefSeq" id="WP_003534637.1">
    <property type="nucleotide sequence ID" value="NZ_CAXTKX010000023.1"/>
</dbReference>
<reference evidence="1" key="2">
    <citation type="submission" date="2014-06" db="EMBL/GenBank/DDBJ databases">
        <title>Draft genome sequence of Clostridium ramosum(DSM 1402).</title>
        <authorList>
            <person name="Sudarsanam P."/>
            <person name="Ley R."/>
            <person name="Guruge J."/>
            <person name="Turnbaugh P.J."/>
            <person name="Mahowald M."/>
            <person name="Liep D."/>
            <person name="Gordon J."/>
        </authorList>
    </citation>
    <scope>NUCLEOTIDE SEQUENCE</scope>
    <source>
        <strain evidence="1">DSM 1402</strain>
    </source>
</reference>
<accession>B0N0C7</accession>
<organism evidence="1 2">
    <name type="scientific">Thomasclavelia ramosa DSM 1402</name>
    <dbReference type="NCBI Taxonomy" id="445974"/>
    <lineage>
        <taxon>Bacteria</taxon>
        <taxon>Bacillati</taxon>
        <taxon>Bacillota</taxon>
        <taxon>Erysipelotrichia</taxon>
        <taxon>Erysipelotrichales</taxon>
        <taxon>Coprobacillaceae</taxon>
        <taxon>Thomasclavelia</taxon>
    </lineage>
</organism>
<gene>
    <name evidence="1" type="ORF">CLORAM_00169</name>
</gene>
<keyword evidence="2" id="KW-1185">Reference proteome</keyword>
<protein>
    <recommendedName>
        <fullName evidence="3">Macrophage migration inhibitory factor (MIF)</fullName>
    </recommendedName>
</protein>
<dbReference type="AlphaFoldDB" id="B0N0C7"/>
<dbReference type="HOGENOM" id="CLU_129906_0_0_9"/>
<dbReference type="InterPro" id="IPR001398">
    <property type="entry name" value="Macrophage_inhib_fac"/>
</dbReference>
<dbReference type="Gene3D" id="3.30.429.10">
    <property type="entry name" value="Macrophage Migration Inhibitory Factor"/>
    <property type="match status" value="1"/>
</dbReference>